<feature type="transmembrane region" description="Helical" evidence="1">
    <location>
        <begin position="54"/>
        <end position="87"/>
    </location>
</feature>
<proteinExistence type="predicted"/>
<keyword evidence="1" id="KW-0472">Membrane</keyword>
<keyword evidence="1" id="KW-1133">Transmembrane helix</keyword>
<sequence length="94" mass="10774">MNFRDRLHDWLQRHTGDPRRAMTFFTGGGFGFVIGMMIILISERLMTPSLNQELTALAGLLVTCIGTMIAFWGYMGISLFKILIYLLERKTNNE</sequence>
<evidence type="ECO:0008006" key="4">
    <source>
        <dbReference type="Google" id="ProtNLM"/>
    </source>
</evidence>
<feature type="transmembrane region" description="Helical" evidence="1">
    <location>
        <begin position="21"/>
        <end position="42"/>
    </location>
</feature>
<gene>
    <name evidence="2" type="ORF">REIFOR_01222</name>
</gene>
<keyword evidence="1" id="KW-0812">Transmembrane</keyword>
<dbReference type="KEGG" id="rfo:REIFOR_01222"/>
<evidence type="ECO:0000313" key="3">
    <source>
        <dbReference type="Proteomes" id="UP000229757"/>
    </source>
</evidence>
<dbReference type="EMBL" id="CP011797">
    <property type="protein sequence ID" value="ATX76368.1"/>
    <property type="molecule type" value="Genomic_DNA"/>
</dbReference>
<accession>A0A2K8KNJ1</accession>
<dbReference type="RefSeq" id="WP_100256712.1">
    <property type="nucleotide sequence ID" value="NZ_CP011797.1"/>
</dbReference>
<keyword evidence="3" id="KW-1185">Reference proteome</keyword>
<protein>
    <recommendedName>
        <fullName evidence="4">MotA/TolQ/ExbB proton channel domain-containing protein</fullName>
    </recommendedName>
</protein>
<evidence type="ECO:0000313" key="2">
    <source>
        <dbReference type="EMBL" id="ATX76368.1"/>
    </source>
</evidence>
<name>A0A2K8KNJ1_9GAMM</name>
<dbReference type="Proteomes" id="UP000229757">
    <property type="component" value="Chromosome"/>
</dbReference>
<dbReference type="OrthoDB" id="6199282at2"/>
<evidence type="ECO:0000256" key="1">
    <source>
        <dbReference type="SAM" id="Phobius"/>
    </source>
</evidence>
<organism evidence="2 3">
    <name type="scientific">Reinekea forsetii</name>
    <dbReference type="NCBI Taxonomy" id="1336806"/>
    <lineage>
        <taxon>Bacteria</taxon>
        <taxon>Pseudomonadati</taxon>
        <taxon>Pseudomonadota</taxon>
        <taxon>Gammaproteobacteria</taxon>
        <taxon>Oceanospirillales</taxon>
        <taxon>Saccharospirillaceae</taxon>
        <taxon>Reinekea</taxon>
    </lineage>
</organism>
<reference evidence="2 3" key="1">
    <citation type="journal article" date="2017" name="Environ. Microbiol.">
        <title>Genomic and physiological analyses of 'Reinekea forsetii' reveal a versatile opportunistic lifestyle during spring algae blooms.</title>
        <authorList>
            <person name="Avci B."/>
            <person name="Hahnke R.L."/>
            <person name="Chafee M."/>
            <person name="Fischer T."/>
            <person name="Gruber-Vodicka H."/>
            <person name="Tegetmeyer H.E."/>
            <person name="Harder J."/>
            <person name="Fuchs B.M."/>
            <person name="Amann R.I."/>
            <person name="Teeling H."/>
        </authorList>
    </citation>
    <scope>NUCLEOTIDE SEQUENCE [LARGE SCALE GENOMIC DNA]</scope>
    <source>
        <strain evidence="2 3">Hel1_31_D35</strain>
    </source>
</reference>
<dbReference type="AlphaFoldDB" id="A0A2K8KNJ1"/>